<organism evidence="5 6">
    <name type="scientific">Conidiobolus coronatus (strain ATCC 28846 / CBS 209.66 / NRRL 28638)</name>
    <name type="common">Delacroixia coronata</name>
    <dbReference type="NCBI Taxonomy" id="796925"/>
    <lineage>
        <taxon>Eukaryota</taxon>
        <taxon>Fungi</taxon>
        <taxon>Fungi incertae sedis</taxon>
        <taxon>Zoopagomycota</taxon>
        <taxon>Entomophthoromycotina</taxon>
        <taxon>Entomophthoromycetes</taxon>
        <taxon>Entomophthorales</taxon>
        <taxon>Ancylistaceae</taxon>
        <taxon>Conidiobolus</taxon>
    </lineage>
</organism>
<feature type="compositionally biased region" description="Polar residues" evidence="4">
    <location>
        <begin position="124"/>
        <end position="137"/>
    </location>
</feature>
<feature type="compositionally biased region" description="Low complexity" evidence="4">
    <location>
        <begin position="249"/>
        <end position="260"/>
    </location>
</feature>
<dbReference type="GO" id="GO:0005634">
    <property type="term" value="C:nucleus"/>
    <property type="evidence" value="ECO:0007669"/>
    <property type="project" value="UniProtKB-SubCell"/>
</dbReference>
<feature type="compositionally biased region" description="Basic and acidic residues" evidence="4">
    <location>
        <begin position="233"/>
        <end position="246"/>
    </location>
</feature>
<dbReference type="STRING" id="796925.A0A137PJD2"/>
<gene>
    <name evidence="5" type="ORF">CONCODRAFT_67091</name>
</gene>
<evidence type="ECO:0000256" key="4">
    <source>
        <dbReference type="SAM" id="MobiDB-lite"/>
    </source>
</evidence>
<dbReference type="AlphaFoldDB" id="A0A137PJD2"/>
<feature type="region of interest" description="Disordered" evidence="4">
    <location>
        <begin position="87"/>
        <end position="160"/>
    </location>
</feature>
<keyword evidence="3" id="KW-0539">Nucleus</keyword>
<evidence type="ECO:0000256" key="2">
    <source>
        <dbReference type="ARBA" id="ARBA00010291"/>
    </source>
</evidence>
<evidence type="ECO:0000256" key="3">
    <source>
        <dbReference type="ARBA" id="ARBA00023242"/>
    </source>
</evidence>
<feature type="compositionally biased region" description="Low complexity" evidence="4">
    <location>
        <begin position="97"/>
        <end position="111"/>
    </location>
</feature>
<feature type="compositionally biased region" description="Polar residues" evidence="4">
    <location>
        <begin position="194"/>
        <end position="207"/>
    </location>
</feature>
<sequence length="454" mass="50812">MTANKRKKMNYTNTGNEGRKTGIKLPEYTSSGTSKEQIDYIFDEANAEHEASTMIDVSFRKKEAIGEEEIVAENNLSFQVDPDESFYIPETSHSWSKTKTNSSPHNSNSKSPRSKSKSKIDTPTRASKISTPSPIDRTTTDDYDHGNDNSITLGLDALDINEETPSRYYEILPRLIAANQKSTPSKSPKLAKSPTASNEKQSSISPRKSQRLATADSPSKRQLNKISPTKNNKLAESEPSTTEKKLKSAKAPPASSPKKATNATKQKPKARFSKPTQTASSQDKSEEPGLRRSARTRIQPLKFWENERMVYKFETIGSGMVPVLKEVIKTDEAEEHKISTKSKKRGLERSTNLDKKEKKLAKINNIKSYYENISDKKRFIKPPAAVVDDYETDTVVAQDIHYPYPALGFDKDSHTSQTRKTYIEPKFFSAGVISIQAGGGKELRNTRHNLMVLI</sequence>
<protein>
    <submittedName>
        <fullName evidence="5">Uncharacterized protein</fullName>
    </submittedName>
</protein>
<dbReference type="OrthoDB" id="1939643at2759"/>
<dbReference type="PANTHER" id="PTHR16684">
    <property type="entry name" value="CENTROMERE PROTEIN C"/>
    <property type="match status" value="1"/>
</dbReference>
<dbReference type="GO" id="GO:0051315">
    <property type="term" value="P:attachment of mitotic spindle microtubules to kinetochore"/>
    <property type="evidence" value="ECO:0007669"/>
    <property type="project" value="TreeGrafter"/>
</dbReference>
<proteinExistence type="inferred from homology"/>
<reference evidence="5 6" key="1">
    <citation type="journal article" date="2015" name="Genome Biol. Evol.">
        <title>Phylogenomic analyses indicate that early fungi evolved digesting cell walls of algal ancestors of land plants.</title>
        <authorList>
            <person name="Chang Y."/>
            <person name="Wang S."/>
            <person name="Sekimoto S."/>
            <person name="Aerts A.L."/>
            <person name="Choi C."/>
            <person name="Clum A."/>
            <person name="LaButti K.M."/>
            <person name="Lindquist E.A."/>
            <person name="Yee Ngan C."/>
            <person name="Ohm R.A."/>
            <person name="Salamov A.A."/>
            <person name="Grigoriev I.V."/>
            <person name="Spatafora J.W."/>
            <person name="Berbee M.L."/>
        </authorList>
    </citation>
    <scope>NUCLEOTIDE SEQUENCE [LARGE SCALE GENOMIC DNA]</scope>
    <source>
        <strain evidence="5 6">NRRL 28638</strain>
    </source>
</reference>
<comment type="similarity">
    <text evidence="2">Belongs to the CENP-C/MIF2 family.</text>
</comment>
<comment type="subcellular location">
    <subcellularLocation>
        <location evidence="1">Nucleus</location>
    </subcellularLocation>
</comment>
<evidence type="ECO:0000313" key="6">
    <source>
        <dbReference type="Proteomes" id="UP000070444"/>
    </source>
</evidence>
<dbReference type="Proteomes" id="UP000070444">
    <property type="component" value="Unassembled WGS sequence"/>
</dbReference>
<evidence type="ECO:0000313" key="5">
    <source>
        <dbReference type="EMBL" id="KXN75080.1"/>
    </source>
</evidence>
<dbReference type="EMBL" id="KQ964418">
    <property type="protein sequence ID" value="KXN75080.1"/>
    <property type="molecule type" value="Genomic_DNA"/>
</dbReference>
<feature type="region of interest" description="Disordered" evidence="4">
    <location>
        <begin position="1"/>
        <end position="33"/>
    </location>
</feature>
<dbReference type="GO" id="GO:0051382">
    <property type="term" value="P:kinetochore assembly"/>
    <property type="evidence" value="ECO:0007669"/>
    <property type="project" value="InterPro"/>
</dbReference>
<dbReference type="InterPro" id="IPR028386">
    <property type="entry name" value="CENP-C/Mif2/cnp3"/>
</dbReference>
<dbReference type="GO" id="GO:0019237">
    <property type="term" value="F:centromeric DNA binding"/>
    <property type="evidence" value="ECO:0007669"/>
    <property type="project" value="InterPro"/>
</dbReference>
<evidence type="ECO:0000256" key="1">
    <source>
        <dbReference type="ARBA" id="ARBA00004123"/>
    </source>
</evidence>
<dbReference type="GO" id="GO:0051455">
    <property type="term" value="P:spindle attachment to meiosis I kinetochore"/>
    <property type="evidence" value="ECO:0007669"/>
    <property type="project" value="TreeGrafter"/>
</dbReference>
<feature type="compositionally biased region" description="Basic and acidic residues" evidence="4">
    <location>
        <begin position="138"/>
        <end position="147"/>
    </location>
</feature>
<keyword evidence="6" id="KW-1185">Reference proteome</keyword>
<dbReference type="GO" id="GO:0000776">
    <property type="term" value="C:kinetochore"/>
    <property type="evidence" value="ECO:0007669"/>
    <property type="project" value="InterPro"/>
</dbReference>
<feature type="region of interest" description="Disordered" evidence="4">
    <location>
        <begin position="178"/>
        <end position="294"/>
    </location>
</feature>
<name>A0A137PJD2_CONC2</name>
<feature type="compositionally biased region" description="Polar residues" evidence="4">
    <location>
        <begin position="216"/>
        <end position="232"/>
    </location>
</feature>
<dbReference type="PANTHER" id="PTHR16684:SF11">
    <property type="entry name" value="CENTROMERE PROTEIN C"/>
    <property type="match status" value="1"/>
</dbReference>
<accession>A0A137PJD2</accession>